<accession>A0AAN9AF70</accession>
<dbReference type="SUPFAM" id="SSF47741">
    <property type="entry name" value="CO dehydrogenase ISP C-domain like"/>
    <property type="match status" value="1"/>
</dbReference>
<dbReference type="GO" id="GO:0005777">
    <property type="term" value="C:peroxisome"/>
    <property type="evidence" value="ECO:0007669"/>
    <property type="project" value="UniProtKB-SubCell"/>
</dbReference>
<dbReference type="Gene3D" id="3.30.390.50">
    <property type="entry name" value="CO dehydrogenase flavoprotein, C-terminal domain"/>
    <property type="match status" value="1"/>
</dbReference>
<name>A0AAN9AF70_HALRR</name>
<keyword evidence="16" id="KW-1185">Reference proteome</keyword>
<dbReference type="SMART" id="SM01008">
    <property type="entry name" value="Ald_Xan_dh_C"/>
    <property type="match status" value="1"/>
</dbReference>
<dbReference type="GO" id="GO:0051537">
    <property type="term" value="F:2 iron, 2 sulfur cluster binding"/>
    <property type="evidence" value="ECO:0007669"/>
    <property type="project" value="UniProtKB-KW"/>
</dbReference>
<evidence type="ECO:0000256" key="5">
    <source>
        <dbReference type="ARBA" id="ARBA00022630"/>
    </source>
</evidence>
<dbReference type="PROSITE" id="PS51387">
    <property type="entry name" value="FAD_PCMH"/>
    <property type="match status" value="1"/>
</dbReference>
<dbReference type="GO" id="GO:0071949">
    <property type="term" value="F:FAD binding"/>
    <property type="evidence" value="ECO:0007669"/>
    <property type="project" value="InterPro"/>
</dbReference>
<dbReference type="Pfam" id="PF00941">
    <property type="entry name" value="FAD_binding_5"/>
    <property type="match status" value="1"/>
</dbReference>
<evidence type="ECO:0000256" key="7">
    <source>
        <dbReference type="ARBA" id="ARBA00022723"/>
    </source>
</evidence>
<keyword evidence="6" id="KW-0001">2Fe-2S</keyword>
<evidence type="ECO:0000256" key="10">
    <source>
        <dbReference type="ARBA" id="ARBA00023004"/>
    </source>
</evidence>
<organism evidence="15 16">
    <name type="scientific">Halocaridina rubra</name>
    <name type="common">Hawaiian red shrimp</name>
    <dbReference type="NCBI Taxonomy" id="373956"/>
    <lineage>
        <taxon>Eukaryota</taxon>
        <taxon>Metazoa</taxon>
        <taxon>Ecdysozoa</taxon>
        <taxon>Arthropoda</taxon>
        <taxon>Crustacea</taxon>
        <taxon>Multicrustacea</taxon>
        <taxon>Malacostraca</taxon>
        <taxon>Eumalacostraca</taxon>
        <taxon>Eucarida</taxon>
        <taxon>Decapoda</taxon>
        <taxon>Pleocyemata</taxon>
        <taxon>Caridea</taxon>
        <taxon>Atyoidea</taxon>
        <taxon>Atyidae</taxon>
        <taxon>Halocaridina</taxon>
    </lineage>
</organism>
<evidence type="ECO:0000259" key="13">
    <source>
        <dbReference type="PROSITE" id="PS51085"/>
    </source>
</evidence>
<evidence type="ECO:0000313" key="16">
    <source>
        <dbReference type="Proteomes" id="UP001381693"/>
    </source>
</evidence>
<dbReference type="InterPro" id="IPR016169">
    <property type="entry name" value="FAD-bd_PCMH_sub2"/>
</dbReference>
<dbReference type="CDD" id="cd00207">
    <property type="entry name" value="fer2"/>
    <property type="match status" value="1"/>
</dbReference>
<keyword evidence="8" id="KW-0274">FAD</keyword>
<dbReference type="InterPro" id="IPR000674">
    <property type="entry name" value="Ald_Oxase/Xan_DH_a/b"/>
</dbReference>
<dbReference type="InterPro" id="IPR016208">
    <property type="entry name" value="Ald_Oxase/xanthine_DH-like"/>
</dbReference>
<sequence>GPEVPPWTKLVDYLREEARLSGTKVLCREGGCGICTVVVTTPDQENPEKTKTFSTLSCQTLVYSCDGWNIETVENLGDRFQGYHPLQIALHGFAGTQCGYCSPGMIMTMYGQIQQGPLTVSQVEKSLDGNLCRCTGYRPILDAFKSLATDADQALKNKLIDIEEAYEGSCKTDGGRRCIDCNKTGSSCSQRKSHILKAVVTQPNPNLKLTISGVQWHQPNTVKGIFQVIRNLGPYEKYQLVVGNTGAGVFKNDGPYSAYISTRGVLDLYNVSVGTPLSLGANVSLARAIEVFHHKAEQSSDYAHLKEVAKHWEYVANVSVRNVGCWAGNLMLKHRHQGFQSDIFLTLLACNAQLTVGDAQDDTESALNMEEFLKSDMSKKVILSLTLPPMSVDMKLRTFKVTPRTVNAHAYVNACVRMQFSPTDKHKIVGKPLILLGGINPEFIHASQTEEYLTNKNLNILWTVQRAINLLGEEVNPDSNFEDASPEYRRSLSQSLLYKAIIGFLGDDVNPKFRSAGTNIERPISSGHQSYDMNEDMWPVGKAIPKLESATQISGEARYLDDIPSLPHELHAALVQTTVANAKIKSVDTSEALEIPGVVTWVSKEDIPGENSFVAKAKGYIPAIAGPDPVFVAERVKYAGQPIGLIVAKDRDTAVRAARLVVVEYEDVKKPVVALRYAVDAEQSMKITEDMKLGDCN</sequence>
<dbReference type="GO" id="GO:0005506">
    <property type="term" value="F:iron ion binding"/>
    <property type="evidence" value="ECO:0007669"/>
    <property type="project" value="InterPro"/>
</dbReference>
<reference evidence="15 16" key="1">
    <citation type="submission" date="2023-11" db="EMBL/GenBank/DDBJ databases">
        <title>Halocaridina rubra genome assembly.</title>
        <authorList>
            <person name="Smith C."/>
        </authorList>
    </citation>
    <scope>NUCLEOTIDE SEQUENCE [LARGE SCALE GENOMIC DNA]</scope>
    <source>
        <strain evidence="15">EP-1</strain>
        <tissue evidence="15">Whole</tissue>
    </source>
</reference>
<feature type="domain" description="2Fe-2S ferredoxin-type" evidence="13">
    <location>
        <begin position="1"/>
        <end position="76"/>
    </location>
</feature>
<feature type="non-terminal residue" evidence="15">
    <location>
        <position position="697"/>
    </location>
</feature>
<dbReference type="Pfam" id="PF01799">
    <property type="entry name" value="Fer2_2"/>
    <property type="match status" value="1"/>
</dbReference>
<keyword evidence="11" id="KW-0411">Iron-sulfur</keyword>
<evidence type="ECO:0000256" key="11">
    <source>
        <dbReference type="ARBA" id="ARBA00023014"/>
    </source>
</evidence>
<evidence type="ECO:0008006" key="17">
    <source>
        <dbReference type="Google" id="ProtNLM"/>
    </source>
</evidence>
<proteinExistence type="predicted"/>
<dbReference type="InterPro" id="IPR012675">
    <property type="entry name" value="Beta-grasp_dom_sf"/>
</dbReference>
<dbReference type="PROSITE" id="PS00197">
    <property type="entry name" value="2FE2S_FER_1"/>
    <property type="match status" value="1"/>
</dbReference>
<dbReference type="GO" id="GO:0016491">
    <property type="term" value="F:oxidoreductase activity"/>
    <property type="evidence" value="ECO:0007669"/>
    <property type="project" value="UniProtKB-KW"/>
</dbReference>
<dbReference type="InterPro" id="IPR002346">
    <property type="entry name" value="Mopterin_DH_FAD-bd"/>
</dbReference>
<dbReference type="Pfam" id="PF00111">
    <property type="entry name" value="Fer2"/>
    <property type="match status" value="1"/>
</dbReference>
<comment type="cofactor">
    <cofactor evidence="2">
        <name>FAD</name>
        <dbReference type="ChEBI" id="CHEBI:57692"/>
    </cofactor>
</comment>
<dbReference type="InterPro" id="IPR001041">
    <property type="entry name" value="2Fe-2S_ferredoxin-type"/>
</dbReference>
<evidence type="ECO:0000256" key="12">
    <source>
        <dbReference type="ARBA" id="ARBA00023140"/>
    </source>
</evidence>
<dbReference type="InterPro" id="IPR036856">
    <property type="entry name" value="Ald_Oxase/Xan_DH_a/b_sf"/>
</dbReference>
<comment type="subcellular location">
    <subcellularLocation>
        <location evidence="3">Peroxisome</location>
    </subcellularLocation>
</comment>
<keyword evidence="10" id="KW-0408">Iron</keyword>
<comment type="caution">
    <text evidence="15">The sequence shown here is derived from an EMBL/GenBank/DDBJ whole genome shotgun (WGS) entry which is preliminary data.</text>
</comment>
<keyword evidence="5" id="KW-0285">Flavoprotein</keyword>
<evidence type="ECO:0000256" key="9">
    <source>
        <dbReference type="ARBA" id="ARBA00023002"/>
    </source>
</evidence>
<evidence type="ECO:0000256" key="1">
    <source>
        <dbReference type="ARBA" id="ARBA00001924"/>
    </source>
</evidence>
<dbReference type="InterPro" id="IPR006058">
    <property type="entry name" value="2Fe2S_fd_BS"/>
</dbReference>
<dbReference type="SUPFAM" id="SSF56176">
    <property type="entry name" value="FAD-binding/transporter-associated domain-like"/>
    <property type="match status" value="1"/>
</dbReference>
<dbReference type="InterPro" id="IPR036683">
    <property type="entry name" value="CO_DH_flav_C_dom_sf"/>
</dbReference>
<gene>
    <name evidence="15" type="ORF">SK128_018427</name>
</gene>
<comment type="cofactor">
    <cofactor evidence="1">
        <name>Mo-molybdopterin</name>
        <dbReference type="ChEBI" id="CHEBI:71302"/>
    </cofactor>
</comment>
<evidence type="ECO:0000256" key="8">
    <source>
        <dbReference type="ARBA" id="ARBA00022827"/>
    </source>
</evidence>
<evidence type="ECO:0000313" key="15">
    <source>
        <dbReference type="EMBL" id="KAK7082852.1"/>
    </source>
</evidence>
<dbReference type="PANTHER" id="PTHR11908">
    <property type="entry name" value="XANTHINE DEHYDROGENASE"/>
    <property type="match status" value="1"/>
</dbReference>
<keyword evidence="7" id="KW-0479">Metal-binding</keyword>
<feature type="non-terminal residue" evidence="15">
    <location>
        <position position="1"/>
    </location>
</feature>
<dbReference type="InterPro" id="IPR005107">
    <property type="entry name" value="CO_DH_flav_C"/>
</dbReference>
<dbReference type="SUPFAM" id="SSF54292">
    <property type="entry name" value="2Fe-2S ferredoxin-like"/>
    <property type="match status" value="1"/>
</dbReference>
<evidence type="ECO:0000256" key="2">
    <source>
        <dbReference type="ARBA" id="ARBA00001974"/>
    </source>
</evidence>
<dbReference type="EMBL" id="JAXCGZ010003872">
    <property type="protein sequence ID" value="KAK7082852.1"/>
    <property type="molecule type" value="Genomic_DNA"/>
</dbReference>
<dbReference type="Pfam" id="PF01315">
    <property type="entry name" value="Ald_Xan_dh_C"/>
    <property type="match status" value="1"/>
</dbReference>
<dbReference type="Gene3D" id="3.10.20.30">
    <property type="match status" value="1"/>
</dbReference>
<dbReference type="PROSITE" id="PS51085">
    <property type="entry name" value="2FE2S_FER_2"/>
    <property type="match status" value="1"/>
</dbReference>
<evidence type="ECO:0000256" key="4">
    <source>
        <dbReference type="ARBA" id="ARBA00022505"/>
    </source>
</evidence>
<evidence type="ECO:0000259" key="14">
    <source>
        <dbReference type="PROSITE" id="PS51387"/>
    </source>
</evidence>
<keyword evidence="4" id="KW-0500">Molybdenum</keyword>
<dbReference type="InterPro" id="IPR036010">
    <property type="entry name" value="2Fe-2S_ferredoxin-like_sf"/>
</dbReference>
<dbReference type="InterPro" id="IPR036884">
    <property type="entry name" value="2Fe-2S-bd_dom_sf"/>
</dbReference>
<dbReference type="InterPro" id="IPR036318">
    <property type="entry name" value="FAD-bd_PCMH-like_sf"/>
</dbReference>
<evidence type="ECO:0000256" key="3">
    <source>
        <dbReference type="ARBA" id="ARBA00004275"/>
    </source>
</evidence>
<dbReference type="InterPro" id="IPR002888">
    <property type="entry name" value="2Fe-2S-bd"/>
</dbReference>
<dbReference type="InterPro" id="IPR016166">
    <property type="entry name" value="FAD-bd_PCMH"/>
</dbReference>
<dbReference type="Gene3D" id="1.10.150.120">
    <property type="entry name" value="[2Fe-2S]-binding domain"/>
    <property type="match status" value="1"/>
</dbReference>
<dbReference type="Proteomes" id="UP001381693">
    <property type="component" value="Unassembled WGS sequence"/>
</dbReference>
<feature type="domain" description="FAD-binding PCMH-type" evidence="14">
    <location>
        <begin position="209"/>
        <end position="392"/>
    </location>
</feature>
<dbReference type="SUPFAM" id="SSF55447">
    <property type="entry name" value="CO dehydrogenase flavoprotein C-terminal domain-like"/>
    <property type="match status" value="1"/>
</dbReference>
<dbReference type="FunFam" id="3.30.465.10:FF:000013">
    <property type="entry name" value="Aldehyde oxidase"/>
    <property type="match status" value="1"/>
</dbReference>
<dbReference type="SMART" id="SM01092">
    <property type="entry name" value="CO_deh_flav_C"/>
    <property type="match status" value="1"/>
</dbReference>
<dbReference type="Gene3D" id="3.90.1170.50">
    <property type="entry name" value="Aldehyde oxidase/xanthine dehydrogenase, a/b hammerhead"/>
    <property type="match status" value="1"/>
</dbReference>
<keyword evidence="9" id="KW-0560">Oxidoreductase</keyword>
<dbReference type="PANTHER" id="PTHR11908:SF132">
    <property type="entry name" value="ALDEHYDE OXIDASE 1-RELATED"/>
    <property type="match status" value="1"/>
</dbReference>
<dbReference type="Pfam" id="PF03450">
    <property type="entry name" value="CO_deh_flav_C"/>
    <property type="match status" value="1"/>
</dbReference>
<dbReference type="AlphaFoldDB" id="A0AAN9AF70"/>
<dbReference type="SUPFAM" id="SSF54665">
    <property type="entry name" value="CO dehydrogenase molybdoprotein N-domain-like"/>
    <property type="match status" value="1"/>
</dbReference>
<evidence type="ECO:0000256" key="6">
    <source>
        <dbReference type="ARBA" id="ARBA00022714"/>
    </source>
</evidence>
<dbReference type="Gene3D" id="3.30.465.10">
    <property type="match status" value="1"/>
</dbReference>
<protein>
    <recommendedName>
        <fullName evidence="17">Xanthine dehydrogenase</fullName>
    </recommendedName>
</protein>
<keyword evidence="12" id="KW-0576">Peroxisome</keyword>